<reference evidence="7" key="1">
    <citation type="submission" date="2020-03" db="EMBL/GenBank/DDBJ databases">
        <title>Studies in the Genomics of Life Span.</title>
        <authorList>
            <person name="Glass D."/>
        </authorList>
    </citation>
    <scope>NUCLEOTIDE SEQUENCE</scope>
    <source>
        <strain evidence="7">LTLLF</strain>
        <tissue evidence="7">Muscle</tissue>
    </source>
</reference>
<dbReference type="EC" id="2.3.1.48" evidence="2"/>
<evidence type="ECO:0000256" key="2">
    <source>
        <dbReference type="ARBA" id="ARBA00013184"/>
    </source>
</evidence>
<dbReference type="AlphaFoldDB" id="A0A8J6FV31"/>
<dbReference type="Gene3D" id="3.40.630.30">
    <property type="match status" value="1"/>
</dbReference>
<accession>A0A8J6FV31</accession>
<dbReference type="Pfam" id="PF10394">
    <property type="entry name" value="Hat1_N"/>
    <property type="match status" value="1"/>
</dbReference>
<protein>
    <recommendedName>
        <fullName evidence="2">histone acetyltransferase</fullName>
        <ecNumber evidence="2">2.3.1.48</ecNumber>
    </recommendedName>
</protein>
<evidence type="ECO:0000256" key="3">
    <source>
        <dbReference type="ARBA" id="ARBA00022679"/>
    </source>
</evidence>
<dbReference type="GO" id="GO:0005634">
    <property type="term" value="C:nucleus"/>
    <property type="evidence" value="ECO:0007669"/>
    <property type="project" value="InterPro"/>
</dbReference>
<dbReference type="GO" id="GO:0000781">
    <property type="term" value="C:chromosome, telomeric region"/>
    <property type="evidence" value="ECO:0007669"/>
    <property type="project" value="GOC"/>
</dbReference>
<dbReference type="Gene3D" id="3.90.360.10">
    <property type="entry name" value="Histone acetyl transferase 1 (HAT1), N-terminal domain"/>
    <property type="match status" value="1"/>
</dbReference>
<comment type="similarity">
    <text evidence="1">Belongs to the HAT1 family.</text>
</comment>
<dbReference type="GO" id="GO:0004402">
    <property type="term" value="F:histone acetyltransferase activity"/>
    <property type="evidence" value="ECO:0007669"/>
    <property type="project" value="InterPro"/>
</dbReference>
<dbReference type="GO" id="GO:0031509">
    <property type="term" value="P:subtelomeric heterochromatin formation"/>
    <property type="evidence" value="ECO:0007669"/>
    <property type="project" value="InterPro"/>
</dbReference>
<feature type="domain" description="Histone acetyl transferase HAT1 N-terminal" evidence="6">
    <location>
        <begin position="33"/>
        <end position="69"/>
    </location>
</feature>
<comment type="catalytic activity">
    <reaction evidence="5">
        <text>L-lysyl-[protein] + acetyl-CoA = N(6)-acetyl-L-lysyl-[protein] + CoA + H(+)</text>
        <dbReference type="Rhea" id="RHEA:45948"/>
        <dbReference type="Rhea" id="RHEA-COMP:9752"/>
        <dbReference type="Rhea" id="RHEA-COMP:10731"/>
        <dbReference type="ChEBI" id="CHEBI:15378"/>
        <dbReference type="ChEBI" id="CHEBI:29969"/>
        <dbReference type="ChEBI" id="CHEBI:57287"/>
        <dbReference type="ChEBI" id="CHEBI:57288"/>
        <dbReference type="ChEBI" id="CHEBI:61930"/>
        <dbReference type="EC" id="2.3.1.48"/>
    </reaction>
</comment>
<name>A0A8J6FV31_MICOH</name>
<organism evidence="7 8">
    <name type="scientific">Microtus ochrogaster</name>
    <name type="common">Prairie vole</name>
    <dbReference type="NCBI Taxonomy" id="79684"/>
    <lineage>
        <taxon>Eukaryota</taxon>
        <taxon>Metazoa</taxon>
        <taxon>Chordata</taxon>
        <taxon>Craniata</taxon>
        <taxon>Vertebrata</taxon>
        <taxon>Euteleostomi</taxon>
        <taxon>Mammalia</taxon>
        <taxon>Eutheria</taxon>
        <taxon>Euarchontoglires</taxon>
        <taxon>Glires</taxon>
        <taxon>Rodentia</taxon>
        <taxon>Myomorpha</taxon>
        <taxon>Muroidea</taxon>
        <taxon>Cricetidae</taxon>
        <taxon>Arvicolinae</taxon>
        <taxon>Microtus</taxon>
    </lineage>
</organism>
<sequence length="241" mass="29073">MEKFLVEYKSAVEKKLAEYKCNTNTAIELKLGAETAFGYKGLKILLYYIAGSLSTMFRVEYASKVDENFDCVEADMTCRGFREYHERLQTFLMWFIETASFIDVDDERWHYFLVFEKYNKDGATLFATVGYMTVYNYYVYPDKTRPRQHARRVYEILRLLVTDMSDAEQYRNYRLDIKRRLISPYKKKQRDLAKMKKCLRPEELTNQMNQIEISVQHEQLEERFQELVEDYRRVIERLAQE</sequence>
<evidence type="ECO:0000259" key="6">
    <source>
        <dbReference type="Pfam" id="PF10394"/>
    </source>
</evidence>
<keyword evidence="3" id="KW-0808">Transferase</keyword>
<evidence type="ECO:0000256" key="5">
    <source>
        <dbReference type="ARBA" id="ARBA00048017"/>
    </source>
</evidence>
<dbReference type="InterPro" id="IPR019467">
    <property type="entry name" value="Hat1_N"/>
</dbReference>
<evidence type="ECO:0000256" key="4">
    <source>
        <dbReference type="ARBA" id="ARBA00023315"/>
    </source>
</evidence>
<dbReference type="SUPFAM" id="SSF55729">
    <property type="entry name" value="Acyl-CoA N-acyltransferases (Nat)"/>
    <property type="match status" value="1"/>
</dbReference>
<proteinExistence type="inferred from homology"/>
<dbReference type="InterPro" id="IPR016181">
    <property type="entry name" value="Acyl_CoA_acyltransferase"/>
</dbReference>
<dbReference type="Proteomes" id="UP000710432">
    <property type="component" value="Unassembled WGS sequence"/>
</dbReference>
<dbReference type="InterPro" id="IPR037113">
    <property type="entry name" value="Hat1_N_sf"/>
</dbReference>
<keyword evidence="4" id="KW-0012">Acyltransferase</keyword>
<comment type="caution">
    <text evidence="7">The sequence shown here is derived from an EMBL/GenBank/DDBJ whole genome shotgun (WGS) entry which is preliminary data.</text>
</comment>
<gene>
    <name evidence="7" type="ORF">LTLLF_203620</name>
</gene>
<dbReference type="EMBL" id="JAATJU010028200">
    <property type="protein sequence ID" value="KAH0499889.1"/>
    <property type="molecule type" value="Genomic_DNA"/>
</dbReference>
<evidence type="ECO:0000313" key="8">
    <source>
        <dbReference type="Proteomes" id="UP000710432"/>
    </source>
</evidence>
<dbReference type="InterPro" id="IPR017380">
    <property type="entry name" value="Hist_AcTrfase_B-typ_cat-su"/>
</dbReference>
<evidence type="ECO:0000256" key="1">
    <source>
        <dbReference type="ARBA" id="ARBA00010543"/>
    </source>
</evidence>
<evidence type="ECO:0000313" key="7">
    <source>
        <dbReference type="EMBL" id="KAH0499889.1"/>
    </source>
</evidence>
<dbReference type="PANTHER" id="PTHR12046">
    <property type="entry name" value="HISTONE ACETYLTRANSFERASE TYPE B CATALYTIC SUBUNIT"/>
    <property type="match status" value="1"/>
</dbReference>